<evidence type="ECO:0000313" key="2">
    <source>
        <dbReference type="EMBL" id="ABI41478.1"/>
    </source>
</evidence>
<keyword evidence="1" id="KW-0472">Membrane</keyword>
<evidence type="ECO:0000256" key="1">
    <source>
        <dbReference type="SAM" id="Phobius"/>
    </source>
</evidence>
<dbReference type="AlphaFoldDB" id="Q0HZH7"/>
<sequence length="192" mass="20914">MRINPRLFSISASIKASSKAKPQQGFTLIELVVGMLVIAIAIVMLSSMLFPQADRAAKTLHRVKSAELAHSVMNEIWGKRYDQNTNANGGVPACGSPLGAPCSSVTNLGPSEWKWPDEGEGRNDFNDVDDYHGLTQNATMLNSSKTYAQVYPNYQLSVSVAYGSAPNTKLVTINVTTPDNEVITYNLVRSNY</sequence>
<dbReference type="InterPro" id="IPR045584">
    <property type="entry name" value="Pilin-like"/>
</dbReference>
<feature type="transmembrane region" description="Helical" evidence="1">
    <location>
        <begin position="28"/>
        <end position="50"/>
    </location>
</feature>
<dbReference type="Pfam" id="PF07963">
    <property type="entry name" value="N_methyl"/>
    <property type="match status" value="1"/>
</dbReference>
<gene>
    <name evidence="2" type="ordered locus">Shewmr7_0475</name>
</gene>
<reference evidence="2" key="1">
    <citation type="submission" date="2006-08" db="EMBL/GenBank/DDBJ databases">
        <title>Complete sequence of Chromosome1 of Shewanella sp. MR-7.</title>
        <authorList>
            <consortium name="US DOE Joint Genome Institute"/>
            <person name="Copeland A."/>
            <person name="Lucas S."/>
            <person name="Lapidus A."/>
            <person name="Barry K."/>
            <person name="Detter J.C."/>
            <person name="Glavina del Rio T."/>
            <person name="Hammon N."/>
            <person name="Israni S."/>
            <person name="Dalin E."/>
            <person name="Tice H."/>
            <person name="Pitluck S."/>
            <person name="Kiss H."/>
            <person name="Brettin T."/>
            <person name="Bruce D."/>
            <person name="Han C."/>
            <person name="Tapia R."/>
            <person name="Gilna P."/>
            <person name="Schmutz J."/>
            <person name="Larimer F."/>
            <person name="Land M."/>
            <person name="Hauser L."/>
            <person name="Kyrpides N."/>
            <person name="Mikhailova N."/>
            <person name="Nealson K."/>
            <person name="Konstantinidis K."/>
            <person name="Klappenbach J."/>
            <person name="Tiedje J."/>
            <person name="Richardson P."/>
        </authorList>
    </citation>
    <scope>NUCLEOTIDE SEQUENCE</scope>
    <source>
        <strain evidence="2">MR-7</strain>
    </source>
</reference>
<keyword evidence="1" id="KW-0812">Transmembrane</keyword>
<dbReference type="PROSITE" id="PS00409">
    <property type="entry name" value="PROKAR_NTER_METHYL"/>
    <property type="match status" value="1"/>
</dbReference>
<dbReference type="EMBL" id="CP000444">
    <property type="protein sequence ID" value="ABI41478.1"/>
    <property type="molecule type" value="Genomic_DNA"/>
</dbReference>
<organism evidence="2">
    <name type="scientific">Shewanella sp. (strain MR-7)</name>
    <dbReference type="NCBI Taxonomy" id="60481"/>
    <lineage>
        <taxon>Bacteria</taxon>
        <taxon>Pseudomonadati</taxon>
        <taxon>Pseudomonadota</taxon>
        <taxon>Gammaproteobacteria</taxon>
        <taxon>Alteromonadales</taxon>
        <taxon>Shewanellaceae</taxon>
        <taxon>Shewanella</taxon>
    </lineage>
</organism>
<dbReference type="KEGG" id="shm:Shewmr7_0475"/>
<keyword evidence="1" id="KW-1133">Transmembrane helix</keyword>
<name>Q0HZH7_SHESR</name>
<proteinExistence type="predicted"/>
<dbReference type="InterPro" id="IPR012902">
    <property type="entry name" value="N_methyl_site"/>
</dbReference>
<accession>Q0HZH7</accession>
<dbReference type="SUPFAM" id="SSF54523">
    <property type="entry name" value="Pili subunits"/>
    <property type="match status" value="1"/>
</dbReference>
<protein>
    <submittedName>
        <fullName evidence="2">Methylation site containing protein</fullName>
    </submittedName>
</protein>
<dbReference type="HOGENOM" id="CLU_110706_0_0_6"/>
<dbReference type="NCBIfam" id="TIGR02532">
    <property type="entry name" value="IV_pilin_GFxxxE"/>
    <property type="match status" value="1"/>
</dbReference>